<dbReference type="OrthoDB" id="5400409at2759"/>
<dbReference type="Proteomes" id="UP000266234">
    <property type="component" value="Unassembled WGS sequence"/>
</dbReference>
<organism evidence="2 3">
    <name type="scientific">Fusarium longipes</name>
    <dbReference type="NCBI Taxonomy" id="694270"/>
    <lineage>
        <taxon>Eukaryota</taxon>
        <taxon>Fungi</taxon>
        <taxon>Dikarya</taxon>
        <taxon>Ascomycota</taxon>
        <taxon>Pezizomycotina</taxon>
        <taxon>Sordariomycetes</taxon>
        <taxon>Hypocreomycetidae</taxon>
        <taxon>Hypocreales</taxon>
        <taxon>Nectriaceae</taxon>
        <taxon>Fusarium</taxon>
    </lineage>
</organism>
<feature type="region of interest" description="Disordered" evidence="1">
    <location>
        <begin position="475"/>
        <end position="511"/>
    </location>
</feature>
<dbReference type="GO" id="GO:0008483">
    <property type="term" value="F:transaminase activity"/>
    <property type="evidence" value="ECO:0007669"/>
    <property type="project" value="UniProtKB-KW"/>
</dbReference>
<keyword evidence="2" id="KW-0032">Aminotransferase</keyword>
<dbReference type="AlphaFoldDB" id="A0A395T2B4"/>
<feature type="compositionally biased region" description="Low complexity" evidence="1">
    <location>
        <begin position="489"/>
        <end position="511"/>
    </location>
</feature>
<sequence>MAGIIQLGDAIKFAELAWTVWNYGWAKEHNAGQFITEFDFGSDVYSLHGSLKELENAVSRAQESLRDHGACDDDWLGGDRDSLLEIIGDYDATLSECYKLLENNWLYAETTGPIRNINWNISIMPHVERLRGRIQMHNSRIQHVLKPFQIDLVTNIHRDLDRRLRAMHRDVQDVKRTMNSLLRLRNPDLASKIEQEIEEQLCYVPISESLWGRLDAMLERRLSPRLPEMADCFLIHLKRATLQPQLDSNSFAKRAMKRLDELQNPRRMSHWPGYISSLEEELSDEYSRVQSQMTVPVTPTFRDEMLAFWPEDEPRTTMAQIAPLVADTCLFQGSLATLSPDISWRKIKLLRHLDSDRYFKIVETFELNTLPPRIESKEFDLDIRSAVLIPLYADPMGRNKASRPLEIIIEKNRLQHHYVFLCLQDVLAFQAAITGFKVVDGYMESHAIARFITHRPESLEDVTIQLWIPRGWTGKDDSAMNTPDRHQSRSGSFSSHQSTTTNSSSLSHGSFGSENSVTVKLQGGTIGTGYGTIRRPPRRPLLVLFTGPQGPESRRSIVAITLDECTETQMKICKCLQSLECPMTAVGSSRGWIDARRFDGDKWDLLRLAASRVDEQRRWDGLIRVSI</sequence>
<reference evidence="2 3" key="1">
    <citation type="journal article" date="2018" name="PLoS Pathog.">
        <title>Evolution of structural diversity of trichothecenes, a family of toxins produced by plant pathogenic and entomopathogenic fungi.</title>
        <authorList>
            <person name="Proctor R.H."/>
            <person name="McCormick S.P."/>
            <person name="Kim H.S."/>
            <person name="Cardoza R.E."/>
            <person name="Stanley A.M."/>
            <person name="Lindo L."/>
            <person name="Kelly A."/>
            <person name="Brown D.W."/>
            <person name="Lee T."/>
            <person name="Vaughan M.M."/>
            <person name="Alexander N.J."/>
            <person name="Busman M."/>
            <person name="Gutierrez S."/>
        </authorList>
    </citation>
    <scope>NUCLEOTIDE SEQUENCE [LARGE SCALE GENOMIC DNA]</scope>
    <source>
        <strain evidence="2 3">NRRL 20695</strain>
    </source>
</reference>
<comment type="caution">
    <text evidence="2">The sequence shown here is derived from an EMBL/GenBank/DDBJ whole genome shotgun (WGS) entry which is preliminary data.</text>
</comment>
<protein>
    <submittedName>
        <fullName evidence="2">Aspartate aminotransferase</fullName>
    </submittedName>
</protein>
<keyword evidence="2" id="KW-0808">Transferase</keyword>
<dbReference type="STRING" id="694270.A0A395T2B4"/>
<keyword evidence="3" id="KW-1185">Reference proteome</keyword>
<evidence type="ECO:0000256" key="1">
    <source>
        <dbReference type="SAM" id="MobiDB-lite"/>
    </source>
</evidence>
<evidence type="ECO:0000313" key="3">
    <source>
        <dbReference type="Proteomes" id="UP000266234"/>
    </source>
</evidence>
<accession>A0A395T2B4</accession>
<evidence type="ECO:0000313" key="2">
    <source>
        <dbReference type="EMBL" id="RGP78884.1"/>
    </source>
</evidence>
<name>A0A395T2B4_9HYPO</name>
<gene>
    <name evidence="2" type="ORF">FLONG3_3083</name>
</gene>
<feature type="compositionally biased region" description="Basic and acidic residues" evidence="1">
    <location>
        <begin position="475"/>
        <end position="487"/>
    </location>
</feature>
<proteinExistence type="predicted"/>
<dbReference type="EMBL" id="PXOG01000057">
    <property type="protein sequence ID" value="RGP78884.1"/>
    <property type="molecule type" value="Genomic_DNA"/>
</dbReference>